<name>A0A077ZU23_STYLE</name>
<feature type="compositionally biased region" description="Polar residues" evidence="2">
    <location>
        <begin position="13"/>
        <end position="30"/>
    </location>
</feature>
<feature type="compositionally biased region" description="Basic and acidic residues" evidence="2">
    <location>
        <begin position="1"/>
        <end position="12"/>
    </location>
</feature>
<accession>A0A077ZU23</accession>
<evidence type="ECO:0000256" key="1">
    <source>
        <dbReference type="SAM" id="Coils"/>
    </source>
</evidence>
<evidence type="ECO:0000313" key="4">
    <source>
        <dbReference type="Proteomes" id="UP000039865"/>
    </source>
</evidence>
<feature type="region of interest" description="Disordered" evidence="2">
    <location>
        <begin position="1"/>
        <end position="30"/>
    </location>
</feature>
<organism evidence="3 4">
    <name type="scientific">Stylonychia lemnae</name>
    <name type="common">Ciliate</name>
    <dbReference type="NCBI Taxonomy" id="5949"/>
    <lineage>
        <taxon>Eukaryota</taxon>
        <taxon>Sar</taxon>
        <taxon>Alveolata</taxon>
        <taxon>Ciliophora</taxon>
        <taxon>Intramacronucleata</taxon>
        <taxon>Spirotrichea</taxon>
        <taxon>Stichotrichia</taxon>
        <taxon>Sporadotrichida</taxon>
        <taxon>Oxytrichidae</taxon>
        <taxon>Stylonychinae</taxon>
        <taxon>Stylonychia</taxon>
    </lineage>
</organism>
<sequence length="329" mass="38027">MNDSMILRERLKTSSFRSRSNQRKSFLSTSNDQDEIPLKVTEYKRLLDNYSLKNIQGHKSSIEHIQNRNRIMQQLRNRNKSSQNGRNTNQSNLAQDQVTINLVEEDKKKELLLSPSRWSPTGWVFKEQSQYKTPNEMMRSNLNGFYCHRAGEYEQDSLSPDKKLISTYQSTFSNLNQISALPNLRNMPNHNAKLKMQMSRLTQLNDNLMKNMKKGNNRTSDQDGYKVHRNDYAPDGITSLNMNFSSNSIFRRHKNEVNNAQGGSINTLNNVGGVLNQSAINESSEQNQKLTYWAGMYVKQVNDVSQGATKPKISFNRKANPYNAKYYVY</sequence>
<dbReference type="InParanoid" id="A0A077ZU23"/>
<evidence type="ECO:0000256" key="2">
    <source>
        <dbReference type="SAM" id="MobiDB-lite"/>
    </source>
</evidence>
<protein>
    <submittedName>
        <fullName evidence="3">Uncharacterized protein</fullName>
    </submittedName>
</protein>
<gene>
    <name evidence="3" type="primary">Contig18016.g19150</name>
    <name evidence="3" type="ORF">STYLEM_2380</name>
</gene>
<evidence type="ECO:0000313" key="3">
    <source>
        <dbReference type="EMBL" id="CDW73403.1"/>
    </source>
</evidence>
<keyword evidence="1" id="KW-0175">Coiled coil</keyword>
<feature type="coiled-coil region" evidence="1">
    <location>
        <begin position="191"/>
        <end position="218"/>
    </location>
</feature>
<dbReference type="AlphaFoldDB" id="A0A077ZU23"/>
<proteinExistence type="predicted"/>
<dbReference type="EMBL" id="CCKQ01002313">
    <property type="protein sequence ID" value="CDW73403.1"/>
    <property type="molecule type" value="Genomic_DNA"/>
</dbReference>
<dbReference type="Proteomes" id="UP000039865">
    <property type="component" value="Unassembled WGS sequence"/>
</dbReference>
<keyword evidence="4" id="KW-1185">Reference proteome</keyword>
<reference evidence="3 4" key="1">
    <citation type="submission" date="2014-06" db="EMBL/GenBank/DDBJ databases">
        <authorList>
            <person name="Swart Estienne"/>
        </authorList>
    </citation>
    <scope>NUCLEOTIDE SEQUENCE [LARGE SCALE GENOMIC DNA]</scope>
    <source>
        <strain evidence="3 4">130c</strain>
    </source>
</reference>